<sequence>MTAEHNLQLHGVNFGVNHGQQITKEDVKRLQRDEPNVLITGWYFKDGPRFIFWGYRAFFSKPAWEELKEIYKIKFYPEMSQYDQTPEDKIKYTLNRKVQPVKEADRPSINIIEPREQPFIEILGFQHIEFRYELKTQTLEDFQEIIVNLYPE</sequence>
<comment type="caution">
    <text evidence="1">The sequence shown here is derived from an EMBL/GenBank/DDBJ whole genome shotgun (WGS) entry which is preliminary data.</text>
</comment>
<dbReference type="AlphaFoldDB" id="A0A1F7YXG1"/>
<dbReference type="Proteomes" id="UP000178870">
    <property type="component" value="Unassembled WGS sequence"/>
</dbReference>
<dbReference type="EMBL" id="MGGP01000029">
    <property type="protein sequence ID" value="OGM31145.1"/>
    <property type="molecule type" value="Genomic_DNA"/>
</dbReference>
<name>A0A1F7YXG1_9BACT</name>
<protein>
    <submittedName>
        <fullName evidence="1">Uncharacterized protein</fullName>
    </submittedName>
</protein>
<reference evidence="1 2" key="1">
    <citation type="journal article" date="2016" name="Nat. Commun.">
        <title>Thousands of microbial genomes shed light on interconnected biogeochemical processes in an aquifer system.</title>
        <authorList>
            <person name="Anantharaman K."/>
            <person name="Brown C.T."/>
            <person name="Hug L.A."/>
            <person name="Sharon I."/>
            <person name="Castelle C.J."/>
            <person name="Probst A.J."/>
            <person name="Thomas B.C."/>
            <person name="Singh A."/>
            <person name="Wilkins M.J."/>
            <person name="Karaoz U."/>
            <person name="Brodie E.L."/>
            <person name="Williams K.H."/>
            <person name="Hubbard S.S."/>
            <person name="Banfield J.F."/>
        </authorList>
    </citation>
    <scope>NUCLEOTIDE SEQUENCE [LARGE SCALE GENOMIC DNA]</scope>
</reference>
<accession>A0A1F7YXG1</accession>
<proteinExistence type="predicted"/>
<evidence type="ECO:0000313" key="2">
    <source>
        <dbReference type="Proteomes" id="UP000178870"/>
    </source>
</evidence>
<organism evidence="1 2">
    <name type="scientific">Candidatus Woesebacteria bacterium RIFCSPHIGHO2_01_FULL_44_21</name>
    <dbReference type="NCBI Taxonomy" id="1802503"/>
    <lineage>
        <taxon>Bacteria</taxon>
        <taxon>Candidatus Woeseibacteriota</taxon>
    </lineage>
</organism>
<gene>
    <name evidence="1" type="ORF">A2803_01570</name>
</gene>
<evidence type="ECO:0000313" key="1">
    <source>
        <dbReference type="EMBL" id="OGM31145.1"/>
    </source>
</evidence>